<evidence type="ECO:0000313" key="1">
    <source>
        <dbReference type="EMBL" id="EQD26676.1"/>
    </source>
</evidence>
<sequence>MRKSRFWLLAAGACIPAIALAAQPLLVHFDGRNLPMHETTQVERTAAGPVQVRTWTWRSPQGKDTIMVQRSNGATALPAWALQQMRAMQAQMQQMQNLETSMDMQWMTPLQTLSATLEQPLWSAPVLPANLPIAVTFAQPRESLPALDPMLPVAVVVMPAQRAAGHCTIRQAARPAPAPAAPAPGIKV</sequence>
<dbReference type="AlphaFoldDB" id="T0XV51"/>
<proteinExistence type="predicted"/>
<dbReference type="EMBL" id="AUZZ01011319">
    <property type="protein sequence ID" value="EQD26676.1"/>
    <property type="molecule type" value="Genomic_DNA"/>
</dbReference>
<name>T0XV51_9ZZZZ</name>
<reference evidence="1" key="2">
    <citation type="journal article" date="2014" name="ISME J.">
        <title>Microbial stratification in low pH oxic and suboxic macroscopic growths along an acid mine drainage.</title>
        <authorList>
            <person name="Mendez-Garcia C."/>
            <person name="Mesa V."/>
            <person name="Sprenger R.R."/>
            <person name="Richter M."/>
            <person name="Diez M.S."/>
            <person name="Solano J."/>
            <person name="Bargiela R."/>
            <person name="Golyshina O.V."/>
            <person name="Manteca A."/>
            <person name="Ramos J.L."/>
            <person name="Gallego J.R."/>
            <person name="Llorente I."/>
            <person name="Martins Dos Santos V.A."/>
            <person name="Jensen O.N."/>
            <person name="Pelaez A.I."/>
            <person name="Sanchez J."/>
            <person name="Ferrer M."/>
        </authorList>
    </citation>
    <scope>NUCLEOTIDE SEQUENCE</scope>
</reference>
<dbReference type="EMBL" id="AUZX01000147">
    <property type="protein sequence ID" value="EQD81096.1"/>
    <property type="molecule type" value="Genomic_DNA"/>
</dbReference>
<protein>
    <submittedName>
        <fullName evidence="1">Secreted protein</fullName>
    </submittedName>
</protein>
<organism evidence="1">
    <name type="scientific">mine drainage metagenome</name>
    <dbReference type="NCBI Taxonomy" id="410659"/>
    <lineage>
        <taxon>unclassified sequences</taxon>
        <taxon>metagenomes</taxon>
        <taxon>ecological metagenomes</taxon>
    </lineage>
</organism>
<accession>T0XV51</accession>
<comment type="caution">
    <text evidence="1">The sequence shown here is derived from an EMBL/GenBank/DDBJ whole genome shotgun (WGS) entry which is preliminary data.</text>
</comment>
<evidence type="ECO:0000313" key="2">
    <source>
        <dbReference type="EMBL" id="EQD81096.1"/>
    </source>
</evidence>
<reference evidence="1" key="1">
    <citation type="submission" date="2013-08" db="EMBL/GenBank/DDBJ databases">
        <authorList>
            <person name="Mendez C."/>
            <person name="Richter M."/>
            <person name="Ferrer M."/>
            <person name="Sanchez J."/>
        </authorList>
    </citation>
    <scope>NUCLEOTIDE SEQUENCE</scope>
</reference>
<gene>
    <name evidence="2" type="ORF">B1A_00189</name>
    <name evidence="1" type="ORF">B2A_15545</name>
</gene>